<dbReference type="PANTHER" id="PTHR10130:SF0">
    <property type="entry name" value="GH08708P"/>
    <property type="match status" value="1"/>
</dbReference>
<dbReference type="GO" id="GO:0005052">
    <property type="term" value="F:peroxisome matrix targeting signal-1 binding"/>
    <property type="evidence" value="ECO:0007669"/>
    <property type="project" value="TreeGrafter"/>
</dbReference>
<feature type="repeat" description="TPR" evidence="8">
    <location>
        <begin position="400"/>
        <end position="433"/>
    </location>
</feature>
<organism evidence="9 10">
    <name type="scientific">Saccharomycodes ludwigii</name>
    <dbReference type="NCBI Taxonomy" id="36035"/>
    <lineage>
        <taxon>Eukaryota</taxon>
        <taxon>Fungi</taxon>
        <taxon>Dikarya</taxon>
        <taxon>Ascomycota</taxon>
        <taxon>Saccharomycotina</taxon>
        <taxon>Saccharomycetes</taxon>
        <taxon>Saccharomycodales</taxon>
        <taxon>Saccharomycodaceae</taxon>
        <taxon>Saccharomycodes</taxon>
    </lineage>
</organism>
<dbReference type="PROSITE" id="PS50005">
    <property type="entry name" value="TPR"/>
    <property type="match status" value="2"/>
</dbReference>
<dbReference type="GO" id="GO:0016560">
    <property type="term" value="P:protein import into peroxisome matrix, docking"/>
    <property type="evidence" value="ECO:0007669"/>
    <property type="project" value="TreeGrafter"/>
</dbReference>
<sequence>MENPVLQNAHPLSSNNNNLSLLNHQYQKAPLVPALNINNGDINNISFQQRQQQFQQNEQQEMQRGNYPIIKSSHSPGANVWSQEFRNSAAVTDVSSSTTGTIANNSNYLLNNMNRLAPSSSSNMLMRNHAMHTYQSPMLLASNSTSTKVNTSASHLTETQWDQQFENLEKQVSEKLQLQETESEQQQQHDDGITEQNDFEMVWEDLQKQREINETELNGSATADKELDDYYDSYYKMYTNTPHEYKFSEENQYRGKPNAYEMGCLLMEQGAKLSEAILCFEASVEENPTHVDAWLKLGQCNIANELELQGIASLEKVLELDSGNLEAMINLSVSYINEGYDLTAYGMLDKWINGKYGQNLRALPSLESSSDNTVSVLDKTLSKFNHILSNNNRGSVIRDADFQLGLGLLYYTRGDFDKTIDCFQTALELQPNDELMWNRLGATLANNNRSEDAIHAYKQALQLKPTFVRARYNLAVSCINIGCFKEAVEHLLGALSLHEVEGDVSGVGASLSQVDKYSANIMETLKRAFIAMDRRDLLERVGPVGTKLNLEPFRDEFNF</sequence>
<keyword evidence="9" id="KW-0675">Receptor</keyword>
<evidence type="ECO:0000256" key="4">
    <source>
        <dbReference type="ARBA" id="ARBA00022490"/>
    </source>
</evidence>
<dbReference type="SMART" id="SM00028">
    <property type="entry name" value="TPR"/>
    <property type="match status" value="4"/>
</dbReference>
<evidence type="ECO:0000256" key="5">
    <source>
        <dbReference type="ARBA" id="ARBA00022737"/>
    </source>
</evidence>
<keyword evidence="4" id="KW-0963">Cytoplasm</keyword>
<keyword evidence="10" id="KW-1185">Reference proteome</keyword>
<name>A0A376B6A3_9ASCO</name>
<dbReference type="InterPro" id="IPR011990">
    <property type="entry name" value="TPR-like_helical_dom_sf"/>
</dbReference>
<dbReference type="Gene3D" id="1.25.40.10">
    <property type="entry name" value="Tetratricopeptide repeat domain"/>
    <property type="match status" value="1"/>
</dbReference>
<evidence type="ECO:0000256" key="1">
    <source>
        <dbReference type="ARBA" id="ARBA00004275"/>
    </source>
</evidence>
<evidence type="ECO:0000256" key="3">
    <source>
        <dbReference type="ARBA" id="ARBA00005348"/>
    </source>
</evidence>
<dbReference type="PROSITE" id="PS50293">
    <property type="entry name" value="TPR_REGION"/>
    <property type="match status" value="1"/>
</dbReference>
<keyword evidence="5" id="KW-0677">Repeat</keyword>
<dbReference type="Pfam" id="PF13432">
    <property type="entry name" value="TPR_16"/>
    <property type="match status" value="1"/>
</dbReference>
<evidence type="ECO:0000256" key="2">
    <source>
        <dbReference type="ARBA" id="ARBA00004496"/>
    </source>
</evidence>
<gene>
    <name evidence="9" type="ORF">SCODWIG_01391</name>
</gene>
<dbReference type="InterPro" id="IPR024111">
    <property type="entry name" value="PEX5/PEX5L"/>
</dbReference>
<keyword evidence="7" id="KW-0576">Peroxisome</keyword>
<dbReference type="AlphaFoldDB" id="A0A376B6A3"/>
<accession>A0A376B6A3</accession>
<feature type="repeat" description="TPR" evidence="8">
    <location>
        <begin position="434"/>
        <end position="467"/>
    </location>
</feature>
<protein>
    <submittedName>
        <fullName evidence="9">Related to Peroxisomal targeting signal receptor</fullName>
    </submittedName>
</protein>
<evidence type="ECO:0000313" key="9">
    <source>
        <dbReference type="EMBL" id="SSD59630.1"/>
    </source>
</evidence>
<dbReference type="GO" id="GO:0005778">
    <property type="term" value="C:peroxisomal membrane"/>
    <property type="evidence" value="ECO:0007669"/>
    <property type="project" value="TreeGrafter"/>
</dbReference>
<proteinExistence type="inferred from homology"/>
<evidence type="ECO:0000256" key="7">
    <source>
        <dbReference type="ARBA" id="ARBA00023140"/>
    </source>
</evidence>
<dbReference type="EMBL" id="UFAJ01000175">
    <property type="protein sequence ID" value="SSD59630.1"/>
    <property type="molecule type" value="Genomic_DNA"/>
</dbReference>
<dbReference type="Proteomes" id="UP000262825">
    <property type="component" value="Unassembled WGS sequence"/>
</dbReference>
<dbReference type="Pfam" id="PF00515">
    <property type="entry name" value="TPR_1"/>
    <property type="match status" value="2"/>
</dbReference>
<dbReference type="VEuPathDB" id="FungiDB:SCODWIG_01391"/>
<dbReference type="InterPro" id="IPR019734">
    <property type="entry name" value="TPR_rpt"/>
</dbReference>
<reference evidence="10" key="1">
    <citation type="submission" date="2018-06" db="EMBL/GenBank/DDBJ databases">
        <authorList>
            <person name="Guldener U."/>
        </authorList>
    </citation>
    <scope>NUCLEOTIDE SEQUENCE [LARGE SCALE GENOMIC DNA]</scope>
    <source>
        <strain evidence="10">UTAD17</strain>
    </source>
</reference>
<dbReference type="SUPFAM" id="SSF48452">
    <property type="entry name" value="TPR-like"/>
    <property type="match status" value="1"/>
</dbReference>
<evidence type="ECO:0000256" key="6">
    <source>
        <dbReference type="ARBA" id="ARBA00022803"/>
    </source>
</evidence>
<dbReference type="GO" id="GO:0005829">
    <property type="term" value="C:cytosol"/>
    <property type="evidence" value="ECO:0007669"/>
    <property type="project" value="TreeGrafter"/>
</dbReference>
<comment type="subcellular location">
    <subcellularLocation>
        <location evidence="2">Cytoplasm</location>
    </subcellularLocation>
    <subcellularLocation>
        <location evidence="1">Peroxisome</location>
    </subcellularLocation>
</comment>
<evidence type="ECO:0000313" key="10">
    <source>
        <dbReference type="Proteomes" id="UP000262825"/>
    </source>
</evidence>
<dbReference type="PANTHER" id="PTHR10130">
    <property type="entry name" value="PEROXISOMAL TARGETING SIGNAL 1 RECEPTOR PEX5"/>
    <property type="match status" value="1"/>
</dbReference>
<evidence type="ECO:0000256" key="8">
    <source>
        <dbReference type="PROSITE-ProRule" id="PRU00339"/>
    </source>
</evidence>
<comment type="similarity">
    <text evidence="3">Belongs to the peroxisomal targeting signal receptor family.</text>
</comment>
<keyword evidence="6 8" id="KW-0802">TPR repeat</keyword>